<name>A0A6I3S3C4_9BURK</name>
<evidence type="ECO:0000256" key="10">
    <source>
        <dbReference type="HAMAP-Rule" id="MF_02004"/>
    </source>
</evidence>
<dbReference type="AlphaFoldDB" id="A0A6I3S3C4"/>
<dbReference type="FunFam" id="3.90.740.10:FF:000005">
    <property type="entry name" value="Valine--tRNA ligase, mitochondrial"/>
    <property type="match status" value="1"/>
</dbReference>
<comment type="similarity">
    <text evidence="9 10">Belongs to the class-I aminoacyl-tRNA synthetase family. ValS type 1 subfamily.</text>
</comment>
<dbReference type="PANTHER" id="PTHR11946:SF93">
    <property type="entry name" value="VALINE--TRNA LIGASE, CHLOROPLASTIC_MITOCHONDRIAL 2"/>
    <property type="match status" value="1"/>
</dbReference>
<dbReference type="InterPro" id="IPR019499">
    <property type="entry name" value="Val-tRNA_synth_tRNA-bd"/>
</dbReference>
<dbReference type="NCBIfam" id="NF004349">
    <property type="entry name" value="PRK05729.1"/>
    <property type="match status" value="1"/>
</dbReference>
<dbReference type="SUPFAM" id="SSF46589">
    <property type="entry name" value="tRNA-binding arm"/>
    <property type="match status" value="1"/>
</dbReference>
<dbReference type="SUPFAM" id="SSF50677">
    <property type="entry name" value="ValRS/IleRS/LeuRS editing domain"/>
    <property type="match status" value="1"/>
</dbReference>
<proteinExistence type="inferred from homology"/>
<dbReference type="Gene3D" id="3.90.740.10">
    <property type="entry name" value="Valyl/Leucyl/Isoleucyl-tRNA synthetase, editing domain"/>
    <property type="match status" value="1"/>
</dbReference>
<dbReference type="Pfam" id="PF08264">
    <property type="entry name" value="Anticodon_1"/>
    <property type="match status" value="1"/>
</dbReference>
<dbReference type="Gene3D" id="1.10.287.380">
    <property type="entry name" value="Valyl-tRNA synthetase, C-terminal domain"/>
    <property type="match status" value="1"/>
</dbReference>
<dbReference type="InterPro" id="IPR014729">
    <property type="entry name" value="Rossmann-like_a/b/a_fold"/>
</dbReference>
<dbReference type="Pfam" id="PF10458">
    <property type="entry name" value="Val_tRNA-synt_C"/>
    <property type="match status" value="1"/>
</dbReference>
<evidence type="ECO:0000256" key="7">
    <source>
        <dbReference type="ARBA" id="ARBA00023146"/>
    </source>
</evidence>
<evidence type="ECO:0000259" key="11">
    <source>
        <dbReference type="Pfam" id="PF00133"/>
    </source>
</evidence>
<keyword evidence="7 10" id="KW-0030">Aminoacyl-tRNA synthetase</keyword>
<dbReference type="Pfam" id="PF00133">
    <property type="entry name" value="tRNA-synt_1"/>
    <property type="match status" value="1"/>
</dbReference>
<keyword evidence="2 10" id="KW-0436">Ligase</keyword>
<dbReference type="GO" id="GO:0005524">
    <property type="term" value="F:ATP binding"/>
    <property type="evidence" value="ECO:0007669"/>
    <property type="project" value="UniProtKB-UniRule"/>
</dbReference>
<dbReference type="FunFam" id="1.10.730.10:FF:000009">
    <property type="entry name" value="Valine--tRNA ligase, mitochondrial"/>
    <property type="match status" value="1"/>
</dbReference>
<comment type="domain">
    <text evidence="10">The C-terminal coiled-coil domain is crucial for aminoacylation activity.</text>
</comment>
<dbReference type="PROSITE" id="PS00178">
    <property type="entry name" value="AA_TRNA_LIGASE_I"/>
    <property type="match status" value="1"/>
</dbReference>
<evidence type="ECO:0000259" key="12">
    <source>
        <dbReference type="Pfam" id="PF08264"/>
    </source>
</evidence>
<dbReference type="FunFam" id="1.10.287.380:FF:000001">
    <property type="entry name" value="Valine--tRNA ligase"/>
    <property type="match status" value="1"/>
</dbReference>
<keyword evidence="1 10" id="KW-0963">Cytoplasm</keyword>
<dbReference type="Gene3D" id="1.10.730.10">
    <property type="entry name" value="Isoleucyl-tRNA Synthetase, Domain 1"/>
    <property type="match status" value="1"/>
</dbReference>
<dbReference type="InterPro" id="IPR037118">
    <property type="entry name" value="Val-tRNA_synth_C_sf"/>
</dbReference>
<comment type="caution">
    <text evidence="14">The sequence shown here is derived from an EMBL/GenBank/DDBJ whole genome shotgun (WGS) entry which is preliminary data.</text>
</comment>
<evidence type="ECO:0000256" key="2">
    <source>
        <dbReference type="ARBA" id="ARBA00022598"/>
    </source>
</evidence>
<dbReference type="SUPFAM" id="SSF47323">
    <property type="entry name" value="Anticodon-binding domain of a subclass of class I aminoacyl-tRNA synthetases"/>
    <property type="match status" value="1"/>
</dbReference>
<feature type="domain" description="Methionyl/Valyl/Leucyl/Isoleucyl-tRNA synthetase anticodon-binding" evidence="12">
    <location>
        <begin position="661"/>
        <end position="815"/>
    </location>
</feature>
<dbReference type="PRINTS" id="PR00986">
    <property type="entry name" value="TRNASYNTHVAL"/>
</dbReference>
<evidence type="ECO:0000256" key="4">
    <source>
        <dbReference type="ARBA" id="ARBA00022840"/>
    </source>
</evidence>
<comment type="subunit">
    <text evidence="10">Monomer.</text>
</comment>
<comment type="domain">
    <text evidence="10">ValRS has two distinct active sites: one for aminoacylation and one for editing. The misactivated threonine is translocated from the active site to the editing site.</text>
</comment>
<dbReference type="InterPro" id="IPR009080">
    <property type="entry name" value="tRNAsynth_Ia_anticodon-bd"/>
</dbReference>
<dbReference type="Proteomes" id="UP000462362">
    <property type="component" value="Unassembled WGS sequence"/>
</dbReference>
<evidence type="ECO:0000313" key="14">
    <source>
        <dbReference type="EMBL" id="MTU44045.1"/>
    </source>
</evidence>
<dbReference type="GO" id="GO:0004832">
    <property type="term" value="F:valine-tRNA ligase activity"/>
    <property type="evidence" value="ECO:0007669"/>
    <property type="project" value="UniProtKB-UniRule"/>
</dbReference>
<comment type="function">
    <text evidence="10">Catalyzes the attachment of valine to tRNA(Val). As ValRS can inadvertently accommodate and process structurally similar amino acids such as threonine, to avoid such errors, it has a 'posttransfer' editing activity that hydrolyzes mischarged Thr-tRNA(Val) in a tRNA-dependent manner.</text>
</comment>
<dbReference type="InterPro" id="IPR010978">
    <property type="entry name" value="tRNA-bd_arm"/>
</dbReference>
<feature type="short sequence motif" description="'KMSKS' region" evidence="10">
    <location>
        <begin position="540"/>
        <end position="544"/>
    </location>
</feature>
<keyword evidence="5 10" id="KW-0648">Protein biosynthesis</keyword>
<feature type="binding site" evidence="10">
    <location>
        <position position="543"/>
    </location>
    <ligand>
        <name>ATP</name>
        <dbReference type="ChEBI" id="CHEBI:30616"/>
    </ligand>
</feature>
<dbReference type="PANTHER" id="PTHR11946">
    <property type="entry name" value="VALYL-TRNA SYNTHETASES"/>
    <property type="match status" value="1"/>
</dbReference>
<dbReference type="SUPFAM" id="SSF52374">
    <property type="entry name" value="Nucleotidylyl transferase"/>
    <property type="match status" value="1"/>
</dbReference>
<gene>
    <name evidence="10" type="primary">valS</name>
    <name evidence="14" type="ORF">GMD42_10625</name>
</gene>
<feature type="coiled-coil region" evidence="10">
    <location>
        <begin position="875"/>
        <end position="902"/>
    </location>
</feature>
<accession>A0A6I3S3C4</accession>
<dbReference type="FunFam" id="3.40.50.620:FF:000020">
    <property type="entry name" value="Valine--tRNA ligase, mitochondrial"/>
    <property type="match status" value="1"/>
</dbReference>
<feature type="domain" description="Aminoacyl-tRNA synthetase class Ia" evidence="11">
    <location>
        <begin position="21"/>
        <end position="617"/>
    </location>
</feature>
<sequence length="944" mass="107841">MSETQNKELAKSYDPASIEAKWYPFWEQQGYFKAGLEEGKPSFSIQLPPPNITGILHMGHAFNHSVMDSLTRFYRMNGYNTMWLPGTDHAGIATQIVVERKLEAQGKNRRDMPRDDFVNEIWKWKEYSGGNILKQMRRLGDTLDWDRLYFTMNDDLAKVVVDCFVDLYEKGLIYRGRRLVNWDPKLQTSVSDLEVEPKEQDGHLWEIRYPAADGSEGVVVATTRPETMFGDQAVAVNPEDERYKDLVGKKLKLPLTDREIPVIADDYVDKEFGSGCVKITPAHDFNDFEVGKRHNLEQVNIMTKTAHLNDNVPEKYRGMDRYEARKAVIEDLKAQGLLVGIKPHKHMVPLVPRTGEVVEPMISEQWFLAMSKPAPEGSRYPGKSLSDLGLEAVQENLVNIFPEQWQKVYKDWLSNIQDWCLSRQLWWGHQIPAWYDDKGNVYVAHTEEEAQQKAGEGVKLHRDEDVLDTWFSSALVPFSTLINDPKAFDIYLPSSVLVTGYDILFFWVARMIMMTRFFTGRVPFKNVYIHGLVRDAEGNKMSKSEGNTLDPLDIIQGVDLESLVKKNTTGLRQPEKAPIVERKLRKHYPEGINEIGADALRFTMAAYATLGRNVNFDVKRADGYRNFCNKLWNATRFVLMNIEGKDCGLDPNAPMEYSAPDQWIWSEFERTVQEVRKAFEDYRLDNAANAIYSFIWNQYCDWYLELSKVQLNQGNEAVQRATRHTLVTVLEQTLRLAHPIIPFITEELWQKVSVVAGVRSENSVDSLMVQSYPVYDPAKVNTQADMTINELKAMVDAIRNLRSGMLVPPSKKVPLAISSRDGEARARAEKLTPYLQTLGRLEEVIFTDDLETVRPVGSAAPVAVVDDFSLMLIIKVDVAAERERLNKEITRLENEIAKANTKLSNENFVKKAPAKVIEQERSRLASNEQLLASNKEQLAKLPQA</sequence>
<keyword evidence="6 10" id="KW-0175">Coiled coil</keyword>
<organism evidence="14 15">
    <name type="scientific">Parasutterella excrementihominis</name>
    <dbReference type="NCBI Taxonomy" id="487175"/>
    <lineage>
        <taxon>Bacteria</taxon>
        <taxon>Pseudomonadati</taxon>
        <taxon>Pseudomonadota</taxon>
        <taxon>Betaproteobacteria</taxon>
        <taxon>Burkholderiales</taxon>
        <taxon>Sutterellaceae</taxon>
        <taxon>Parasutterella</taxon>
    </lineage>
</organism>
<evidence type="ECO:0000256" key="3">
    <source>
        <dbReference type="ARBA" id="ARBA00022741"/>
    </source>
</evidence>
<evidence type="ECO:0000256" key="8">
    <source>
        <dbReference type="ARBA" id="ARBA00047552"/>
    </source>
</evidence>
<dbReference type="HAMAP" id="MF_02004">
    <property type="entry name" value="Val_tRNA_synth_type1"/>
    <property type="match status" value="1"/>
</dbReference>
<dbReference type="RefSeq" id="WP_155165973.1">
    <property type="nucleotide sequence ID" value="NZ_DBGEHT010000162.1"/>
</dbReference>
<feature type="domain" description="Valyl-tRNA synthetase tRNA-binding arm" evidence="13">
    <location>
        <begin position="877"/>
        <end position="941"/>
    </location>
</feature>
<evidence type="ECO:0000256" key="5">
    <source>
        <dbReference type="ARBA" id="ARBA00022917"/>
    </source>
</evidence>
<evidence type="ECO:0000256" key="9">
    <source>
        <dbReference type="ARBA" id="ARBA00060830"/>
    </source>
</evidence>
<protein>
    <recommendedName>
        <fullName evidence="10">Valine--tRNA ligase</fullName>
        <ecNumber evidence="10">6.1.1.9</ecNumber>
    </recommendedName>
    <alternativeName>
        <fullName evidence="10">Valyl-tRNA synthetase</fullName>
        <shortName evidence="10">ValRS</shortName>
    </alternativeName>
</protein>
<comment type="catalytic activity">
    <reaction evidence="8 10">
        <text>tRNA(Val) + L-valine + ATP = L-valyl-tRNA(Val) + AMP + diphosphate</text>
        <dbReference type="Rhea" id="RHEA:10704"/>
        <dbReference type="Rhea" id="RHEA-COMP:9672"/>
        <dbReference type="Rhea" id="RHEA-COMP:9708"/>
        <dbReference type="ChEBI" id="CHEBI:30616"/>
        <dbReference type="ChEBI" id="CHEBI:33019"/>
        <dbReference type="ChEBI" id="CHEBI:57762"/>
        <dbReference type="ChEBI" id="CHEBI:78442"/>
        <dbReference type="ChEBI" id="CHEBI:78537"/>
        <dbReference type="ChEBI" id="CHEBI:456215"/>
        <dbReference type="EC" id="6.1.1.9"/>
    </reaction>
</comment>
<reference evidence="14 15" key="1">
    <citation type="journal article" date="2019" name="Nat. Med.">
        <title>A library of human gut bacterial isolates paired with longitudinal multiomics data enables mechanistic microbiome research.</title>
        <authorList>
            <person name="Poyet M."/>
            <person name="Groussin M."/>
            <person name="Gibbons S.M."/>
            <person name="Avila-Pacheco J."/>
            <person name="Jiang X."/>
            <person name="Kearney S.M."/>
            <person name="Perrotta A.R."/>
            <person name="Berdy B."/>
            <person name="Zhao S."/>
            <person name="Lieberman T.D."/>
            <person name="Swanson P.K."/>
            <person name="Smith M."/>
            <person name="Roesemann S."/>
            <person name="Alexander J.E."/>
            <person name="Rich S.A."/>
            <person name="Livny J."/>
            <person name="Vlamakis H."/>
            <person name="Clish C."/>
            <person name="Bullock K."/>
            <person name="Deik A."/>
            <person name="Scott J."/>
            <person name="Pierce K.A."/>
            <person name="Xavier R.J."/>
            <person name="Alm E.J."/>
        </authorList>
    </citation>
    <scope>NUCLEOTIDE SEQUENCE [LARGE SCALE GENOMIC DNA]</scope>
    <source>
        <strain evidence="14 15">BIOML-A2</strain>
    </source>
</reference>
<dbReference type="NCBIfam" id="TIGR00422">
    <property type="entry name" value="valS"/>
    <property type="match status" value="1"/>
</dbReference>
<dbReference type="InterPro" id="IPR009008">
    <property type="entry name" value="Val/Leu/Ile-tRNA-synth_edit"/>
</dbReference>
<dbReference type="GO" id="GO:0006438">
    <property type="term" value="P:valyl-tRNA aminoacylation"/>
    <property type="evidence" value="ECO:0007669"/>
    <property type="project" value="UniProtKB-UniRule"/>
</dbReference>
<dbReference type="GO" id="GO:0005829">
    <property type="term" value="C:cytosol"/>
    <property type="evidence" value="ECO:0007669"/>
    <property type="project" value="TreeGrafter"/>
</dbReference>
<dbReference type="Gene3D" id="3.40.50.620">
    <property type="entry name" value="HUPs"/>
    <property type="match status" value="2"/>
</dbReference>
<dbReference type="EC" id="6.1.1.9" evidence="10"/>
<dbReference type="InterPro" id="IPR033705">
    <property type="entry name" value="Anticodon_Ia_Val"/>
</dbReference>
<dbReference type="GO" id="GO:0002161">
    <property type="term" value="F:aminoacyl-tRNA deacylase activity"/>
    <property type="evidence" value="ECO:0007669"/>
    <property type="project" value="InterPro"/>
</dbReference>
<evidence type="ECO:0000313" key="15">
    <source>
        <dbReference type="Proteomes" id="UP000462362"/>
    </source>
</evidence>
<dbReference type="InterPro" id="IPR002300">
    <property type="entry name" value="aa-tRNA-synth_Ia"/>
</dbReference>
<dbReference type="CDD" id="cd07962">
    <property type="entry name" value="Anticodon_Ia_Val"/>
    <property type="match status" value="1"/>
</dbReference>
<dbReference type="InterPro" id="IPR013155">
    <property type="entry name" value="M/V/L/I-tRNA-synth_anticd-bd"/>
</dbReference>
<dbReference type="CDD" id="cd00817">
    <property type="entry name" value="ValRS_core"/>
    <property type="match status" value="1"/>
</dbReference>
<feature type="short sequence motif" description="'HIGH' region" evidence="10">
    <location>
        <begin position="50"/>
        <end position="60"/>
    </location>
</feature>
<keyword evidence="3 10" id="KW-0547">Nucleotide-binding</keyword>
<dbReference type="InterPro" id="IPR001412">
    <property type="entry name" value="aa-tRNA-synth_I_CS"/>
</dbReference>
<evidence type="ECO:0000259" key="13">
    <source>
        <dbReference type="Pfam" id="PF10458"/>
    </source>
</evidence>
<evidence type="ECO:0000256" key="1">
    <source>
        <dbReference type="ARBA" id="ARBA00022490"/>
    </source>
</evidence>
<dbReference type="EMBL" id="WNCL01000042">
    <property type="protein sequence ID" value="MTU44045.1"/>
    <property type="molecule type" value="Genomic_DNA"/>
</dbReference>
<dbReference type="InterPro" id="IPR002303">
    <property type="entry name" value="Valyl-tRNA_ligase"/>
</dbReference>
<keyword evidence="4 10" id="KW-0067">ATP-binding</keyword>
<evidence type="ECO:0000256" key="6">
    <source>
        <dbReference type="ARBA" id="ARBA00023054"/>
    </source>
</evidence>
<comment type="subcellular location">
    <subcellularLocation>
        <location evidence="10">Cytoplasm</location>
    </subcellularLocation>
</comment>